<dbReference type="InterPro" id="IPR001254">
    <property type="entry name" value="Trypsin_dom"/>
</dbReference>
<reference evidence="10" key="1">
    <citation type="journal article" date="2021" name="Elife">
        <title>Highly contiguous assemblies of 101 drosophilid genomes.</title>
        <authorList>
            <person name="Kim B.Y."/>
            <person name="Wang J.R."/>
            <person name="Miller D.E."/>
            <person name="Barmina O."/>
            <person name="Delaney E."/>
            <person name="Thompson A."/>
            <person name="Comeault A.A."/>
            <person name="Peede D."/>
            <person name="D'Agostino E.R."/>
            <person name="Pelaez J."/>
            <person name="Aguilar J.M."/>
            <person name="Haji D."/>
            <person name="Matsunaga T."/>
            <person name="Armstrong E.E."/>
            <person name="Zych M."/>
            <person name="Ogawa Y."/>
            <person name="Stamenkovic-Radak M."/>
            <person name="Jelic M."/>
            <person name="Veselinovic M.S."/>
            <person name="Tanaskovic M."/>
            <person name="Eric P."/>
            <person name="Gao J.J."/>
            <person name="Katoh T.K."/>
            <person name="Toda M.J."/>
            <person name="Watabe H."/>
            <person name="Watada M."/>
            <person name="Davis J.S."/>
            <person name="Moyle L.C."/>
            <person name="Manoli G."/>
            <person name="Bertolini E."/>
            <person name="Kostal V."/>
            <person name="Hawley R.S."/>
            <person name="Takahashi A."/>
            <person name="Jones C.D."/>
            <person name="Price D.K."/>
            <person name="Whiteman N."/>
            <person name="Kopp A."/>
            <person name="Matute D.R."/>
            <person name="Petrov D.A."/>
        </authorList>
    </citation>
    <scope>NUCLEOTIDE SEQUENCE [LARGE SCALE GENOMIC DNA]</scope>
</reference>
<evidence type="ECO:0000256" key="1">
    <source>
        <dbReference type="ARBA" id="ARBA00022670"/>
    </source>
</evidence>
<evidence type="ECO:0000256" key="2">
    <source>
        <dbReference type="ARBA" id="ARBA00022729"/>
    </source>
</evidence>
<keyword evidence="5" id="KW-0865">Zymogen</keyword>
<dbReference type="EnsemblMetazoa" id="XM_017113776.2">
    <property type="protein sequence ID" value="XP_016969265.1"/>
    <property type="gene ID" value="LOC108037248"/>
</dbReference>
<dbReference type="PROSITE" id="PS50240">
    <property type="entry name" value="TRYPSIN_DOM"/>
    <property type="match status" value="1"/>
</dbReference>
<evidence type="ECO:0000256" key="7">
    <source>
        <dbReference type="SAM" id="SignalP"/>
    </source>
</evidence>
<dbReference type="GeneID" id="108037248"/>
<dbReference type="Proteomes" id="UP001652680">
    <property type="component" value="Unassembled WGS sequence"/>
</dbReference>
<evidence type="ECO:0000256" key="4">
    <source>
        <dbReference type="ARBA" id="ARBA00022825"/>
    </source>
</evidence>
<evidence type="ECO:0000313" key="9">
    <source>
        <dbReference type="EnsemblMetazoa" id="XP_016969265.1"/>
    </source>
</evidence>
<evidence type="ECO:0000313" key="11">
    <source>
        <dbReference type="RefSeq" id="XP_016969265.1"/>
    </source>
</evidence>
<keyword evidence="4" id="KW-0720">Serine protease</keyword>
<dbReference type="InterPro" id="IPR050430">
    <property type="entry name" value="Peptidase_S1"/>
</dbReference>
<evidence type="ECO:0000313" key="10">
    <source>
        <dbReference type="Proteomes" id="UP001652680"/>
    </source>
</evidence>
<feature type="domain" description="Peptidase S1" evidence="8">
    <location>
        <begin position="28"/>
        <end position="251"/>
    </location>
</feature>
<protein>
    <submittedName>
        <fullName evidence="11">Serine proteases 1/2</fullName>
    </submittedName>
</protein>
<feature type="chain" id="PRO_5028139642" evidence="7">
    <location>
        <begin position="17"/>
        <end position="260"/>
    </location>
</feature>
<dbReference type="GO" id="GO:0006508">
    <property type="term" value="P:proteolysis"/>
    <property type="evidence" value="ECO:0007669"/>
    <property type="project" value="UniProtKB-KW"/>
</dbReference>
<dbReference type="InterPro" id="IPR009003">
    <property type="entry name" value="Peptidase_S1_PA"/>
</dbReference>
<dbReference type="SMART" id="SM00020">
    <property type="entry name" value="Tryp_SPc"/>
    <property type="match status" value="1"/>
</dbReference>
<dbReference type="SUPFAM" id="SSF50494">
    <property type="entry name" value="Trypsin-like serine proteases"/>
    <property type="match status" value="1"/>
</dbReference>
<keyword evidence="2 7" id="KW-0732">Signal</keyword>
<evidence type="ECO:0000256" key="6">
    <source>
        <dbReference type="ARBA" id="ARBA00023157"/>
    </source>
</evidence>
<dbReference type="PANTHER" id="PTHR24276:SF97">
    <property type="entry name" value="GH13245P2-RELATED"/>
    <property type="match status" value="1"/>
</dbReference>
<keyword evidence="3" id="KW-0378">Hydrolase</keyword>
<reference evidence="9" key="3">
    <citation type="submission" date="2025-05" db="UniProtKB">
        <authorList>
            <consortium name="EnsemblMetazoa"/>
        </authorList>
    </citation>
    <scope>IDENTIFICATION</scope>
</reference>
<proteinExistence type="predicted"/>
<dbReference type="Gene3D" id="2.40.10.10">
    <property type="entry name" value="Trypsin-like serine proteases"/>
    <property type="match status" value="1"/>
</dbReference>
<evidence type="ECO:0000259" key="8">
    <source>
        <dbReference type="PROSITE" id="PS50240"/>
    </source>
</evidence>
<keyword evidence="6" id="KW-1015">Disulfide bond</keyword>
<keyword evidence="10" id="KW-1185">Reference proteome</keyword>
<feature type="signal peptide" evidence="7">
    <location>
        <begin position="1"/>
        <end position="16"/>
    </location>
</feature>
<reference evidence="11" key="2">
    <citation type="submission" date="2025-04" db="UniProtKB">
        <authorList>
            <consortium name="RefSeq"/>
        </authorList>
    </citation>
    <scope>IDENTIFICATION</scope>
</reference>
<evidence type="ECO:0000256" key="3">
    <source>
        <dbReference type="ARBA" id="ARBA00022801"/>
    </source>
</evidence>
<dbReference type="RefSeq" id="XP_016969265.1">
    <property type="nucleotide sequence ID" value="XM_017113776.1"/>
</dbReference>
<dbReference type="AlphaFoldDB" id="A0A6P4DUN6"/>
<dbReference type="Pfam" id="PF00089">
    <property type="entry name" value="Trypsin"/>
    <property type="match status" value="1"/>
</dbReference>
<keyword evidence="1 11" id="KW-0645">Protease</keyword>
<dbReference type="OrthoDB" id="5565075at2759"/>
<sequence length="260" mass="29792">MKLIFVLLLTSSLILASEDKKTKIQPRIYGGYRAKPYTVLYIVGIVLAESFTSSLEFGAGTVISNQWVLTVGTLLKYRFLELHLGSRRAWWGYKIARIYKENYYIHPNKLHDVGLIKCPYMKFSDRLHRARIPPIPVRDDRYVGNLTLICGWGKRDRQSKLEKWLQCIHVVIMSNEECAKIYPQLRTWNVCTSGEGEKGICEGDIGGPVVTISDRPILVGIIHILSGCKGSWPSIHIRTSDHLNWIRSKSNVYFDSFFGR</sequence>
<organism evidence="11">
    <name type="scientific">Drosophila rhopaloa</name>
    <name type="common">Fruit fly</name>
    <dbReference type="NCBI Taxonomy" id="1041015"/>
    <lineage>
        <taxon>Eukaryota</taxon>
        <taxon>Metazoa</taxon>
        <taxon>Ecdysozoa</taxon>
        <taxon>Arthropoda</taxon>
        <taxon>Hexapoda</taxon>
        <taxon>Insecta</taxon>
        <taxon>Pterygota</taxon>
        <taxon>Neoptera</taxon>
        <taxon>Endopterygota</taxon>
        <taxon>Diptera</taxon>
        <taxon>Brachycera</taxon>
        <taxon>Muscomorpha</taxon>
        <taxon>Ephydroidea</taxon>
        <taxon>Drosophilidae</taxon>
        <taxon>Drosophila</taxon>
        <taxon>Sophophora</taxon>
    </lineage>
</organism>
<accession>A0A6P4DUN6</accession>
<gene>
    <name evidence="11" type="primary">LOC108037248</name>
    <name evidence="9" type="synonym">108037248</name>
</gene>
<dbReference type="PANTHER" id="PTHR24276">
    <property type="entry name" value="POLYSERASE-RELATED"/>
    <property type="match status" value="1"/>
</dbReference>
<dbReference type="GO" id="GO:0004252">
    <property type="term" value="F:serine-type endopeptidase activity"/>
    <property type="evidence" value="ECO:0007669"/>
    <property type="project" value="InterPro"/>
</dbReference>
<name>A0A6P4DUN6_DRORH</name>
<evidence type="ECO:0000256" key="5">
    <source>
        <dbReference type="ARBA" id="ARBA00023145"/>
    </source>
</evidence>
<dbReference type="InterPro" id="IPR043504">
    <property type="entry name" value="Peptidase_S1_PA_chymotrypsin"/>
</dbReference>